<name>A0A1W0WD77_HYPEX</name>
<feature type="compositionally biased region" description="Basic and acidic residues" evidence="7">
    <location>
        <begin position="86"/>
        <end position="109"/>
    </location>
</feature>
<dbReference type="InterPro" id="IPR058938">
    <property type="entry name" value="Helical_CED_Drosha"/>
</dbReference>
<feature type="compositionally biased region" description="Polar residues" evidence="7">
    <location>
        <begin position="1045"/>
        <end position="1062"/>
    </location>
</feature>
<evidence type="ECO:0000256" key="3">
    <source>
        <dbReference type="ARBA" id="ARBA00022759"/>
    </source>
</evidence>
<dbReference type="GO" id="GO:0004525">
    <property type="term" value="F:ribonuclease III activity"/>
    <property type="evidence" value="ECO:0007669"/>
    <property type="project" value="InterPro"/>
</dbReference>
<dbReference type="OrthoDB" id="67027at2759"/>
<feature type="compositionally biased region" description="Polar residues" evidence="7">
    <location>
        <begin position="1089"/>
        <end position="1115"/>
    </location>
</feature>
<feature type="domain" description="RNase III" evidence="9">
    <location>
        <begin position="468"/>
        <end position="647"/>
    </location>
</feature>
<dbReference type="GO" id="GO:0031054">
    <property type="term" value="P:pre-miRNA processing"/>
    <property type="evidence" value="ECO:0007669"/>
    <property type="project" value="InterPro"/>
</dbReference>
<dbReference type="CDD" id="cd00593">
    <property type="entry name" value="RIBOc"/>
    <property type="match status" value="2"/>
</dbReference>
<dbReference type="SMART" id="SM00535">
    <property type="entry name" value="RIBOc"/>
    <property type="match status" value="2"/>
</dbReference>
<sequence length="1186" mass="134309">MAWPQLPYVFLDTKEYYEKGEDGVVSARTLLRDLHRNFRARVLDVFDAANTKREDEELSSDSSEESDDEADAKAKSTLRTKNTVAAEKKDPKGRDVRPKKDDPRALDKDLSFNEKNMLNDGKACRCKKVLRGYGTKHGHLVGDDQQKYTCEPRSNNAKSLFCYRINLDPTVNFDSALPSTIFHNGKQCAFLGFCLLAHQKLDKYPMAQTTRFNASYNAILESIPVPGNFVLGDLNLLKKFVFSDILELKDWRLKAESLAADSKYCDTLHFLPIFGRTVDTVVEVAPMSSVLDHIMREFRFLFSEEDSQWLKTTSQSRFEDHVQRFRGALVARPGQKPAALRVDQIDRDTRDITSVDRKDRDYPAIVHFTTRCSNTSDQNYFKAQRKLENMHTAIENKPKDQVTPEEKMRCREQEKVVEDMRSRLSVKRDVTVVLSSREFYHTGLRSDVAQYCLLIPWIALHYRFHISLDVLEQKLGYSFHDRNLLELALTHPSYRTNLGTNPDHIRNSQTNLGIRKVALGQAGTAVPKSGMKTLIHTMAQLGAEDEMASPIKNYERLEFLGDAVLEFITSIRLFLMFPHFQEGGLATFRSTLVQNNHLALLAETYNLSHFLLLSHGREMNSRTKITDRHATANCFEAICGAIYLDSGIKFVDEFISRSLGTRLFCGDEALEKAWRYPPAHISEVEYPEGDRHLIPQHELLQRVIGFEEQTGIFFRHVRLLANAFSSRQVHENPITIGNNQRLEFLGDTVLQLIVSDYLFKHFPSHHEGHLSLLRSSLVSNETQALVCDELGMRRFLIKEQTNGKDGYGPDIKMKDKADLVEAFLGALYLDKGLMVSEAFCRVVFFPKLTDFIGSQSWSDPKSRLQQCCLTLRNAFEKGSPRLPQYKIINKEGPSNNRRYEVAVYFNGERLASGVGSNTKQAEKVAADAALKNPIFLPDFQRQQDFAKRAVAAQKHHQSRIHNTNGEKRSHDRDRDQTVSSVVPYRRQDSRFQGDRRDSPAALSVAPPQHVVRDHSLSRPADRADRCPAAAHNGQHHNSREDSRASIPSTSQRPSQPTGSNPGQVRHERRDRPAALSAPYRDRPSGAVRGSSTHQSTPDQRRVSNGTNDPLPQPNNGIPKKPRVSKFSPAVPLPSMNDNSSIPPFPRLSHSDHPRPPPPPPFPLSKNPPPPGGKRFQPTPPPLSGAF</sequence>
<feature type="region of interest" description="Disordered" evidence="7">
    <location>
        <begin position="946"/>
        <end position="1186"/>
    </location>
</feature>
<dbReference type="SMART" id="SM00358">
    <property type="entry name" value="DSRM"/>
    <property type="match status" value="1"/>
</dbReference>
<dbReference type="InterPro" id="IPR011907">
    <property type="entry name" value="RNase_III"/>
</dbReference>
<dbReference type="GO" id="GO:0005634">
    <property type="term" value="C:nucleus"/>
    <property type="evidence" value="ECO:0007669"/>
    <property type="project" value="TreeGrafter"/>
</dbReference>
<dbReference type="InterPro" id="IPR036389">
    <property type="entry name" value="RNase_III_sf"/>
</dbReference>
<feature type="compositionally biased region" description="Basic and acidic residues" evidence="7">
    <location>
        <begin position="964"/>
        <end position="976"/>
    </location>
</feature>
<evidence type="ECO:0000256" key="6">
    <source>
        <dbReference type="PROSITE-ProRule" id="PRU00266"/>
    </source>
</evidence>
<dbReference type="FunFam" id="1.10.1520.10:FF:000002">
    <property type="entry name" value="Drosha ribonuclease III"/>
    <property type="match status" value="1"/>
</dbReference>
<keyword evidence="2" id="KW-0540">Nuclease</keyword>
<feature type="domain" description="DRBM" evidence="8">
    <location>
        <begin position="859"/>
        <end position="931"/>
    </location>
</feature>
<evidence type="ECO:0000256" key="5">
    <source>
        <dbReference type="ARBA" id="ARBA00022884"/>
    </source>
</evidence>
<dbReference type="PROSITE" id="PS50142">
    <property type="entry name" value="RNASE_3_2"/>
    <property type="match status" value="2"/>
</dbReference>
<dbReference type="HAMAP" id="MF_00104">
    <property type="entry name" value="RNase_III"/>
    <property type="match status" value="1"/>
</dbReference>
<comment type="similarity">
    <text evidence="1">Belongs to the ribonuclease III family.</text>
</comment>
<dbReference type="Pfam" id="PF00035">
    <property type="entry name" value="dsrm"/>
    <property type="match status" value="1"/>
</dbReference>
<dbReference type="GO" id="GO:0006364">
    <property type="term" value="P:rRNA processing"/>
    <property type="evidence" value="ECO:0007669"/>
    <property type="project" value="InterPro"/>
</dbReference>
<gene>
    <name evidence="10" type="ORF">BV898_12594</name>
</gene>
<dbReference type="InterPro" id="IPR000999">
    <property type="entry name" value="RNase_III_dom"/>
</dbReference>
<reference evidence="11" key="1">
    <citation type="submission" date="2017-01" db="EMBL/GenBank/DDBJ databases">
        <title>Comparative genomics of anhydrobiosis in the tardigrade Hypsibius dujardini.</title>
        <authorList>
            <person name="Yoshida Y."/>
            <person name="Koutsovoulos G."/>
            <person name="Laetsch D."/>
            <person name="Stevens L."/>
            <person name="Kumar S."/>
            <person name="Horikawa D."/>
            <person name="Ishino K."/>
            <person name="Komine S."/>
            <person name="Tomita M."/>
            <person name="Blaxter M."/>
            <person name="Arakawa K."/>
        </authorList>
    </citation>
    <scope>NUCLEOTIDE SEQUENCE [LARGE SCALE GENOMIC DNA]</scope>
    <source>
        <strain evidence="11">Z151</strain>
    </source>
</reference>
<keyword evidence="3" id="KW-0255">Endonuclease</keyword>
<dbReference type="SUPFAM" id="SSF54768">
    <property type="entry name" value="dsRNA-binding domain-like"/>
    <property type="match status" value="1"/>
</dbReference>
<dbReference type="Pfam" id="PF26050">
    <property type="entry name" value="Helical_CED_Drosha"/>
    <property type="match status" value="1"/>
</dbReference>
<dbReference type="InterPro" id="IPR014720">
    <property type="entry name" value="dsRBD_dom"/>
</dbReference>
<dbReference type="GO" id="GO:0003725">
    <property type="term" value="F:double-stranded RNA binding"/>
    <property type="evidence" value="ECO:0007669"/>
    <property type="project" value="TreeGrafter"/>
</dbReference>
<dbReference type="PROSITE" id="PS50137">
    <property type="entry name" value="DS_RBD"/>
    <property type="match status" value="1"/>
</dbReference>
<feature type="compositionally biased region" description="Basic and acidic residues" evidence="7">
    <location>
        <begin position="985"/>
        <end position="998"/>
    </location>
</feature>
<evidence type="ECO:0000259" key="9">
    <source>
        <dbReference type="PROSITE" id="PS50142"/>
    </source>
</evidence>
<dbReference type="Gene3D" id="3.30.160.20">
    <property type="match status" value="1"/>
</dbReference>
<dbReference type="SUPFAM" id="SSF69065">
    <property type="entry name" value="RNase III domain-like"/>
    <property type="match status" value="2"/>
</dbReference>
<accession>A0A1W0WD77</accession>
<keyword evidence="4" id="KW-0378">Hydrolase</keyword>
<dbReference type="PANTHER" id="PTHR11207">
    <property type="entry name" value="RIBONUCLEASE III"/>
    <property type="match status" value="1"/>
</dbReference>
<dbReference type="InterPro" id="IPR044442">
    <property type="entry name" value="RNAse_III_DSRM__animal"/>
</dbReference>
<protein>
    <submittedName>
        <fullName evidence="10">Ribonuclease 3</fullName>
    </submittedName>
</protein>
<evidence type="ECO:0000256" key="7">
    <source>
        <dbReference type="SAM" id="MobiDB-lite"/>
    </source>
</evidence>
<proteinExistence type="inferred from homology"/>
<evidence type="ECO:0000313" key="11">
    <source>
        <dbReference type="Proteomes" id="UP000192578"/>
    </source>
</evidence>
<feature type="compositionally biased region" description="Basic and acidic residues" evidence="7">
    <location>
        <begin position="1010"/>
        <end position="1025"/>
    </location>
</feature>
<comment type="caution">
    <text evidence="10">The sequence shown here is derived from an EMBL/GenBank/DDBJ whole genome shotgun (WGS) entry which is preliminary data.</text>
</comment>
<evidence type="ECO:0000313" key="10">
    <source>
        <dbReference type="EMBL" id="OQV13164.1"/>
    </source>
</evidence>
<dbReference type="PROSITE" id="PS00517">
    <property type="entry name" value="RNASE_3_1"/>
    <property type="match status" value="1"/>
</dbReference>
<keyword evidence="5 6" id="KW-0694">RNA-binding</keyword>
<dbReference type="Gene3D" id="1.10.1520.10">
    <property type="entry name" value="Ribonuclease III domain"/>
    <property type="match status" value="2"/>
</dbReference>
<feature type="domain" description="RNase III" evidence="9">
    <location>
        <begin position="703"/>
        <end position="832"/>
    </location>
</feature>
<evidence type="ECO:0000256" key="2">
    <source>
        <dbReference type="ARBA" id="ARBA00022722"/>
    </source>
</evidence>
<feature type="region of interest" description="Disordered" evidence="7">
    <location>
        <begin position="52"/>
        <end position="109"/>
    </location>
</feature>
<dbReference type="CDD" id="cd19877">
    <property type="entry name" value="DSRM_RNAse_III_meta_like"/>
    <property type="match status" value="1"/>
</dbReference>
<evidence type="ECO:0000259" key="8">
    <source>
        <dbReference type="PROSITE" id="PS50137"/>
    </source>
</evidence>
<evidence type="ECO:0000256" key="4">
    <source>
        <dbReference type="ARBA" id="ARBA00022801"/>
    </source>
</evidence>
<dbReference type="EMBL" id="MTYJ01000129">
    <property type="protein sequence ID" value="OQV13164.1"/>
    <property type="molecule type" value="Genomic_DNA"/>
</dbReference>
<organism evidence="10 11">
    <name type="scientific">Hypsibius exemplaris</name>
    <name type="common">Freshwater tardigrade</name>
    <dbReference type="NCBI Taxonomy" id="2072580"/>
    <lineage>
        <taxon>Eukaryota</taxon>
        <taxon>Metazoa</taxon>
        <taxon>Ecdysozoa</taxon>
        <taxon>Tardigrada</taxon>
        <taxon>Eutardigrada</taxon>
        <taxon>Parachela</taxon>
        <taxon>Hypsibioidea</taxon>
        <taxon>Hypsibiidae</taxon>
        <taxon>Hypsibius</taxon>
    </lineage>
</organism>
<feature type="compositionally biased region" description="Pro residues" evidence="7">
    <location>
        <begin position="1155"/>
        <end position="1186"/>
    </location>
</feature>
<feature type="compositionally biased region" description="Acidic residues" evidence="7">
    <location>
        <begin position="56"/>
        <end position="70"/>
    </location>
</feature>
<dbReference type="Proteomes" id="UP000192578">
    <property type="component" value="Unassembled WGS sequence"/>
</dbReference>
<dbReference type="Pfam" id="PF00636">
    <property type="entry name" value="Ribonuclease_3"/>
    <property type="match status" value="2"/>
</dbReference>
<dbReference type="PANTHER" id="PTHR11207:SF0">
    <property type="entry name" value="RIBONUCLEASE 3"/>
    <property type="match status" value="1"/>
</dbReference>
<evidence type="ECO:0000256" key="1">
    <source>
        <dbReference type="ARBA" id="ARBA00010183"/>
    </source>
</evidence>
<dbReference type="AlphaFoldDB" id="A0A1W0WD77"/>
<keyword evidence="11" id="KW-1185">Reference proteome</keyword>